<evidence type="ECO:0000259" key="12">
    <source>
        <dbReference type="Pfam" id="PF07715"/>
    </source>
</evidence>
<proteinExistence type="inferred from homology"/>
<evidence type="ECO:0000256" key="7">
    <source>
        <dbReference type="ARBA" id="ARBA00023237"/>
    </source>
</evidence>
<dbReference type="InterPro" id="IPR037066">
    <property type="entry name" value="Plug_dom_sf"/>
</dbReference>
<evidence type="ECO:0000256" key="5">
    <source>
        <dbReference type="ARBA" id="ARBA00023077"/>
    </source>
</evidence>
<dbReference type="PANTHER" id="PTHR30069:SF40">
    <property type="entry name" value="TONB-DEPENDENT RECEPTOR NMB0964-RELATED"/>
    <property type="match status" value="1"/>
</dbReference>
<comment type="similarity">
    <text evidence="8 9">Belongs to the TonB-dependent receptor family.</text>
</comment>
<evidence type="ECO:0000256" key="2">
    <source>
        <dbReference type="ARBA" id="ARBA00022448"/>
    </source>
</evidence>
<dbReference type="Proteomes" id="UP000267049">
    <property type="component" value="Unassembled WGS sequence"/>
</dbReference>
<dbReference type="InterPro" id="IPR012910">
    <property type="entry name" value="Plug_dom"/>
</dbReference>
<dbReference type="GO" id="GO:0015344">
    <property type="term" value="F:siderophore uptake transmembrane transporter activity"/>
    <property type="evidence" value="ECO:0007669"/>
    <property type="project" value="TreeGrafter"/>
</dbReference>
<gene>
    <name evidence="13" type="ORF">EER27_16395</name>
</gene>
<dbReference type="AlphaFoldDB" id="A0A3M8SMG8"/>
<dbReference type="PROSITE" id="PS52016">
    <property type="entry name" value="TONB_DEPENDENT_REC_3"/>
    <property type="match status" value="1"/>
</dbReference>
<protein>
    <submittedName>
        <fullName evidence="13">TonB-dependent receptor</fullName>
    </submittedName>
</protein>
<keyword evidence="10" id="KW-0732">Signal</keyword>
<dbReference type="Gene3D" id="2.40.170.20">
    <property type="entry name" value="TonB-dependent receptor, beta-barrel domain"/>
    <property type="match status" value="1"/>
</dbReference>
<dbReference type="EMBL" id="RIBS01000012">
    <property type="protein sequence ID" value="RNF81855.1"/>
    <property type="molecule type" value="Genomic_DNA"/>
</dbReference>
<name>A0A3M8SMG8_9GAMM</name>
<dbReference type="GO" id="GO:0009279">
    <property type="term" value="C:cell outer membrane"/>
    <property type="evidence" value="ECO:0007669"/>
    <property type="project" value="UniProtKB-SubCell"/>
</dbReference>
<evidence type="ECO:0000256" key="6">
    <source>
        <dbReference type="ARBA" id="ARBA00023136"/>
    </source>
</evidence>
<dbReference type="Gene3D" id="2.170.130.10">
    <property type="entry name" value="TonB-dependent receptor, plug domain"/>
    <property type="match status" value="1"/>
</dbReference>
<feature type="chain" id="PRO_5018148917" evidence="10">
    <location>
        <begin position="31"/>
        <end position="742"/>
    </location>
</feature>
<keyword evidence="7 8" id="KW-0998">Cell outer membrane</keyword>
<keyword evidence="13" id="KW-0675">Receptor</keyword>
<organism evidence="13 14">
    <name type="scientific">Montanilutibacter psychrotolerans</name>
    <dbReference type="NCBI Taxonomy" id="1327343"/>
    <lineage>
        <taxon>Bacteria</taxon>
        <taxon>Pseudomonadati</taxon>
        <taxon>Pseudomonadota</taxon>
        <taxon>Gammaproteobacteria</taxon>
        <taxon>Lysobacterales</taxon>
        <taxon>Lysobacteraceae</taxon>
        <taxon>Montanilutibacter</taxon>
    </lineage>
</organism>
<evidence type="ECO:0000256" key="4">
    <source>
        <dbReference type="ARBA" id="ARBA00022692"/>
    </source>
</evidence>
<evidence type="ECO:0000313" key="13">
    <source>
        <dbReference type="EMBL" id="RNF81855.1"/>
    </source>
</evidence>
<evidence type="ECO:0000259" key="11">
    <source>
        <dbReference type="Pfam" id="PF00593"/>
    </source>
</evidence>
<evidence type="ECO:0000256" key="10">
    <source>
        <dbReference type="SAM" id="SignalP"/>
    </source>
</evidence>
<keyword evidence="3 8" id="KW-1134">Transmembrane beta strand</keyword>
<evidence type="ECO:0000256" key="9">
    <source>
        <dbReference type="RuleBase" id="RU003357"/>
    </source>
</evidence>
<keyword evidence="4 8" id="KW-0812">Transmembrane</keyword>
<comment type="caution">
    <text evidence="13">The sequence shown here is derived from an EMBL/GenBank/DDBJ whole genome shotgun (WGS) entry which is preliminary data.</text>
</comment>
<accession>A0A3M8SMG8</accession>
<keyword evidence="2 8" id="KW-0813">Transport</keyword>
<dbReference type="InterPro" id="IPR000531">
    <property type="entry name" value="Beta-barrel_TonB"/>
</dbReference>
<dbReference type="Pfam" id="PF00593">
    <property type="entry name" value="TonB_dep_Rec_b-barrel"/>
    <property type="match status" value="1"/>
</dbReference>
<dbReference type="Pfam" id="PF07715">
    <property type="entry name" value="Plug"/>
    <property type="match status" value="1"/>
</dbReference>
<keyword evidence="5 9" id="KW-0798">TonB box</keyword>
<keyword evidence="14" id="KW-1185">Reference proteome</keyword>
<evidence type="ECO:0000256" key="1">
    <source>
        <dbReference type="ARBA" id="ARBA00004571"/>
    </source>
</evidence>
<evidence type="ECO:0000256" key="8">
    <source>
        <dbReference type="PROSITE-ProRule" id="PRU01360"/>
    </source>
</evidence>
<keyword evidence="6 8" id="KW-0472">Membrane</keyword>
<evidence type="ECO:0000313" key="14">
    <source>
        <dbReference type="Proteomes" id="UP000267049"/>
    </source>
</evidence>
<feature type="domain" description="TonB-dependent receptor plug" evidence="12">
    <location>
        <begin position="65"/>
        <end position="169"/>
    </location>
</feature>
<evidence type="ECO:0000256" key="3">
    <source>
        <dbReference type="ARBA" id="ARBA00022452"/>
    </source>
</evidence>
<dbReference type="PANTHER" id="PTHR30069">
    <property type="entry name" value="TONB-DEPENDENT OUTER MEMBRANE RECEPTOR"/>
    <property type="match status" value="1"/>
</dbReference>
<dbReference type="InterPro" id="IPR036942">
    <property type="entry name" value="Beta-barrel_TonB_sf"/>
</dbReference>
<sequence>MPMTPRSFPARLPICLALAAALATALPMTAAAGAPAESTADQDAHRTVDLGSVEVRATPLPGTAEDLTRPVEVLAGEKLDEAKANSLGETVGKLPGVQSSYFGPGVGRPIVRGFDGARVQVLSDGLGSGDVSTVSVDHAVTIEPFLANQIEVLKGPATLLYGSGAIGGAVNVVDGRIPEQATTTPLEGRAELRAGTVNNERTGMLRLDGTSASGKLAFHFDALHRETGDYDIPGFAESAEHLAEEGETPDPSEAGVLPNSALRTDSGALGLSWIGERGFVGVGYSLFNTRYGVPGHAHEEHDHGGPIDDADEEEAGVTIVMDQRRSELRGGLSDVGPFASARFKFAATDYTHTEFEGREVGTVFDNSSREARLELVHRPWGGWNGAFGLQWSDRDFVAIGDEAFVPATQGSDTGLFWIGERDLGPLKLELGARHDRLDVRATPEALAPQRRNDRKFEAQSLSASLRWNLNEAMHLSFGIDRAQRAPTAEELFSNGLHVATGRIEVGDDALAVETANRAEIGLHWHSDRIELGVSAYTVRYDDFIYLASLESRRTPGTVLTDGGSEVNLWTQNDARFNGMEAEATLHLADNDSGAWDLRVFGDIVRGKLDGTGSRDVALRVFHGDHTHSHDARLAGNGNLPRIAPARIGGELRWAAGPWRASLGAVRYLRQDDVAANEHESPGYTLVDAHLAWHRDGDGGNAFEVFVDGSNLLDEEARAHTSFLRDLAPLPGRGFAFGVRTFF</sequence>
<dbReference type="InterPro" id="IPR039426">
    <property type="entry name" value="TonB-dep_rcpt-like"/>
</dbReference>
<dbReference type="GO" id="GO:0044718">
    <property type="term" value="P:siderophore transmembrane transport"/>
    <property type="evidence" value="ECO:0007669"/>
    <property type="project" value="TreeGrafter"/>
</dbReference>
<feature type="signal peptide" evidence="10">
    <location>
        <begin position="1"/>
        <end position="30"/>
    </location>
</feature>
<comment type="subcellular location">
    <subcellularLocation>
        <location evidence="1 8">Cell outer membrane</location>
        <topology evidence="1 8">Multi-pass membrane protein</topology>
    </subcellularLocation>
</comment>
<dbReference type="OrthoDB" id="9795928at2"/>
<reference evidence="13 14" key="1">
    <citation type="submission" date="2018-11" db="EMBL/GenBank/DDBJ databases">
        <title>Lysobacter cryohumiis sp. nov., isolated from soil in the Tianshan Mountains, Xinjiang, China.</title>
        <authorList>
            <person name="Luo Y."/>
            <person name="Sheng H."/>
        </authorList>
    </citation>
    <scope>NUCLEOTIDE SEQUENCE [LARGE SCALE GENOMIC DNA]</scope>
    <source>
        <strain evidence="13 14">ZS60</strain>
    </source>
</reference>
<dbReference type="SUPFAM" id="SSF56935">
    <property type="entry name" value="Porins"/>
    <property type="match status" value="1"/>
</dbReference>
<feature type="domain" description="TonB-dependent receptor-like beta-barrel" evidence="11">
    <location>
        <begin position="341"/>
        <end position="711"/>
    </location>
</feature>